<feature type="region of interest" description="Disordered" evidence="2">
    <location>
        <begin position="323"/>
        <end position="375"/>
    </location>
</feature>
<protein>
    <submittedName>
        <fullName evidence="3">Uncharacterized protein</fullName>
    </submittedName>
</protein>
<reference evidence="3" key="1">
    <citation type="submission" date="2019-08" db="EMBL/GenBank/DDBJ databases">
        <title>The improved chromosome-level genome for the pearl oyster Pinctada fucata martensii using PacBio sequencing and Hi-C.</title>
        <authorList>
            <person name="Zheng Z."/>
        </authorList>
    </citation>
    <scope>NUCLEOTIDE SEQUENCE</scope>
    <source>
        <strain evidence="3">ZZ-2019</strain>
        <tissue evidence="3">Adductor muscle</tissue>
    </source>
</reference>
<dbReference type="PROSITE" id="PS50062">
    <property type="entry name" value="BCL2_FAMILY"/>
    <property type="match status" value="1"/>
</dbReference>
<feature type="region of interest" description="Disordered" evidence="2">
    <location>
        <begin position="87"/>
        <end position="194"/>
    </location>
</feature>
<dbReference type="GO" id="GO:0006915">
    <property type="term" value="P:apoptotic process"/>
    <property type="evidence" value="ECO:0007669"/>
    <property type="project" value="UniProtKB-KW"/>
</dbReference>
<dbReference type="EMBL" id="VSWD01000114">
    <property type="protein sequence ID" value="KAK3082550.1"/>
    <property type="molecule type" value="Genomic_DNA"/>
</dbReference>
<feature type="compositionally biased region" description="Low complexity" evidence="2">
    <location>
        <begin position="230"/>
        <end position="242"/>
    </location>
</feature>
<accession>A0AA89BIX9</accession>
<keyword evidence="4" id="KW-1185">Reference proteome</keyword>
<feature type="compositionally biased region" description="Basic and acidic residues" evidence="2">
    <location>
        <begin position="358"/>
        <end position="372"/>
    </location>
</feature>
<evidence type="ECO:0000313" key="3">
    <source>
        <dbReference type="EMBL" id="KAK3082550.1"/>
    </source>
</evidence>
<feature type="compositionally biased region" description="Polar residues" evidence="2">
    <location>
        <begin position="347"/>
        <end position="356"/>
    </location>
</feature>
<feature type="region of interest" description="Disordered" evidence="2">
    <location>
        <begin position="393"/>
        <end position="415"/>
    </location>
</feature>
<dbReference type="InterPro" id="IPR002475">
    <property type="entry name" value="Bcl2-like"/>
</dbReference>
<feature type="compositionally biased region" description="Polar residues" evidence="2">
    <location>
        <begin position="249"/>
        <end position="269"/>
    </location>
</feature>
<evidence type="ECO:0000256" key="2">
    <source>
        <dbReference type="SAM" id="MobiDB-lite"/>
    </source>
</evidence>
<keyword evidence="1" id="KW-0053">Apoptosis</keyword>
<feature type="compositionally biased region" description="Basic residues" evidence="2">
    <location>
        <begin position="171"/>
        <end position="186"/>
    </location>
</feature>
<proteinExistence type="predicted"/>
<name>A0AA89BIX9_PINIB</name>
<dbReference type="Gene3D" id="1.10.437.10">
    <property type="entry name" value="Blc2-like"/>
    <property type="match status" value="1"/>
</dbReference>
<comment type="caution">
    <text evidence="3">The sequence shown here is derived from an EMBL/GenBank/DDBJ whole genome shotgun (WGS) entry which is preliminary data.</text>
</comment>
<sequence>MPQTQRSVHINRRQTIPCSKEDGVKIKEMMRSRENVSTLIEDTEKMATKPPPGPKRRTLNRTDSYREATTKANRISMIDPLEKFRKENYKKEKYISLPNSRKRRDREETKKKPSRVGLLRQESGVVPSPDTDDDQVSVVSDRKKKSPIKKAKERIIHTFRKQSVTEDEKAQKKREKAMKELKKRKRAPSDISQSLPDLANQLVVKPLTRSESKRTKTGHIYSSIDVIAQSGPSSDLSKSSLGRLPSIKNPLSRNKVSSPESSHQRTGWSLQKEDTWGKVDRQDIKDKPVQMSQDSDKVVDDVNEIFSNILFSDLEVKTCKRKRPTQIRSTTRHNTTSSRSVGDRTKLSLNLQNTTLGKDLDQADAPTHREPMSPDGVIRQELGTIQIHSDLEVDGENGTDAPDEKQDSGCKKSAADDKDIPFSALSFDEKDKRTTDVANRLKVLADKYVAKIQSESSQSDVESPRGVIGGIISPVRQDMDVVAQLVAEFRKEGDRLSRELDLDNSMTPLILQVAQQSNTYAGFKSVFQNALRDTIGWDQIAMYYYVSRTAIHVAGASSTLARMTVDYFKERYAGWIRERGGWESMIEETDSELD</sequence>
<dbReference type="Proteomes" id="UP001186944">
    <property type="component" value="Unassembled WGS sequence"/>
</dbReference>
<dbReference type="SUPFAM" id="SSF56854">
    <property type="entry name" value="Bcl-2 inhibitors of programmed cell death"/>
    <property type="match status" value="1"/>
</dbReference>
<feature type="compositionally biased region" description="Low complexity" evidence="2">
    <location>
        <begin position="328"/>
        <end position="340"/>
    </location>
</feature>
<feature type="compositionally biased region" description="Basic and acidic residues" evidence="2">
    <location>
        <begin position="402"/>
        <end position="415"/>
    </location>
</feature>
<evidence type="ECO:0000313" key="4">
    <source>
        <dbReference type="Proteomes" id="UP001186944"/>
    </source>
</evidence>
<dbReference type="AlphaFoldDB" id="A0AA89BIX9"/>
<gene>
    <name evidence="3" type="ORF">FSP39_002729</name>
</gene>
<evidence type="ECO:0000256" key="1">
    <source>
        <dbReference type="ARBA" id="ARBA00022703"/>
    </source>
</evidence>
<dbReference type="GO" id="GO:0042981">
    <property type="term" value="P:regulation of apoptotic process"/>
    <property type="evidence" value="ECO:0007669"/>
    <property type="project" value="InterPro"/>
</dbReference>
<organism evidence="3 4">
    <name type="scientific">Pinctada imbricata</name>
    <name type="common">Atlantic pearl-oyster</name>
    <name type="synonym">Pinctada martensii</name>
    <dbReference type="NCBI Taxonomy" id="66713"/>
    <lineage>
        <taxon>Eukaryota</taxon>
        <taxon>Metazoa</taxon>
        <taxon>Spiralia</taxon>
        <taxon>Lophotrochozoa</taxon>
        <taxon>Mollusca</taxon>
        <taxon>Bivalvia</taxon>
        <taxon>Autobranchia</taxon>
        <taxon>Pteriomorphia</taxon>
        <taxon>Pterioida</taxon>
        <taxon>Pterioidea</taxon>
        <taxon>Pteriidae</taxon>
        <taxon>Pinctada</taxon>
    </lineage>
</organism>
<feature type="region of interest" description="Disordered" evidence="2">
    <location>
        <begin position="38"/>
        <end position="71"/>
    </location>
</feature>
<dbReference type="InterPro" id="IPR036834">
    <property type="entry name" value="Bcl-2-like_sf"/>
</dbReference>
<feature type="region of interest" description="Disordered" evidence="2">
    <location>
        <begin position="229"/>
        <end position="274"/>
    </location>
</feature>
<feature type="compositionally biased region" description="Basic residues" evidence="2">
    <location>
        <begin position="142"/>
        <end position="160"/>
    </location>
</feature>